<evidence type="ECO:0000313" key="10">
    <source>
        <dbReference type="Proteomes" id="UP001165136"/>
    </source>
</evidence>
<dbReference type="InterPro" id="IPR052161">
    <property type="entry name" value="Mycobact_Acyl-CoA_DH"/>
</dbReference>
<accession>A0A9W6RAS4</accession>
<evidence type="ECO:0000256" key="1">
    <source>
        <dbReference type="ARBA" id="ARBA00001974"/>
    </source>
</evidence>
<evidence type="ECO:0000259" key="8">
    <source>
        <dbReference type="Pfam" id="PF02771"/>
    </source>
</evidence>
<protein>
    <submittedName>
        <fullName evidence="9">Acyl-CoA dehydrogenase</fullName>
    </submittedName>
</protein>
<dbReference type="Gene3D" id="1.10.540.10">
    <property type="entry name" value="Acyl-CoA dehydrogenase/oxidase, N-terminal domain"/>
    <property type="match status" value="2"/>
</dbReference>
<dbReference type="SUPFAM" id="SSF56645">
    <property type="entry name" value="Acyl-CoA dehydrogenase NM domain-like"/>
    <property type="match status" value="2"/>
</dbReference>
<organism evidence="9 10">
    <name type="scientific">Amycolatopsis taiwanensis</name>
    <dbReference type="NCBI Taxonomy" id="342230"/>
    <lineage>
        <taxon>Bacteria</taxon>
        <taxon>Bacillati</taxon>
        <taxon>Actinomycetota</taxon>
        <taxon>Actinomycetes</taxon>
        <taxon>Pseudonocardiales</taxon>
        <taxon>Pseudonocardiaceae</taxon>
        <taxon>Amycolatopsis</taxon>
    </lineage>
</organism>
<comment type="cofactor">
    <cofactor evidence="1">
        <name>FAD</name>
        <dbReference type="ChEBI" id="CHEBI:57692"/>
    </cofactor>
</comment>
<keyword evidence="5" id="KW-0560">Oxidoreductase</keyword>
<dbReference type="PANTHER" id="PTHR43292">
    <property type="entry name" value="ACYL-COA DEHYDROGENASE"/>
    <property type="match status" value="1"/>
</dbReference>
<gene>
    <name evidence="9" type="ORF">Atai01_79440</name>
</gene>
<keyword evidence="4" id="KW-0274">FAD</keyword>
<dbReference type="FunFam" id="2.40.110.10:FF:000011">
    <property type="entry name" value="Acyl-CoA dehydrogenase FadE34"/>
    <property type="match status" value="1"/>
</dbReference>
<proteinExistence type="inferred from homology"/>
<comment type="similarity">
    <text evidence="2">Belongs to the acyl-CoA dehydrogenase family.</text>
</comment>
<dbReference type="Pfam" id="PF02771">
    <property type="entry name" value="Acyl-CoA_dh_N"/>
    <property type="match status" value="2"/>
</dbReference>
<dbReference type="GO" id="GO:0005886">
    <property type="term" value="C:plasma membrane"/>
    <property type="evidence" value="ECO:0007669"/>
    <property type="project" value="TreeGrafter"/>
</dbReference>
<evidence type="ECO:0000313" key="9">
    <source>
        <dbReference type="EMBL" id="GLY71325.1"/>
    </source>
</evidence>
<feature type="domain" description="Acyl-CoA dehydrogenase/oxidase N-terminal" evidence="8">
    <location>
        <begin position="17"/>
        <end position="83"/>
    </location>
</feature>
<dbReference type="Pfam" id="PF02770">
    <property type="entry name" value="Acyl-CoA_dh_M"/>
    <property type="match status" value="1"/>
</dbReference>
<evidence type="ECO:0000259" key="6">
    <source>
        <dbReference type="Pfam" id="PF00441"/>
    </source>
</evidence>
<dbReference type="Gene3D" id="2.40.110.10">
    <property type="entry name" value="Butyryl-CoA Dehydrogenase, subunit A, domain 2"/>
    <property type="match status" value="1"/>
</dbReference>
<dbReference type="GO" id="GO:0050660">
    <property type="term" value="F:flavin adenine dinucleotide binding"/>
    <property type="evidence" value="ECO:0007669"/>
    <property type="project" value="InterPro"/>
</dbReference>
<dbReference type="SUPFAM" id="SSF47203">
    <property type="entry name" value="Acyl-CoA dehydrogenase C-terminal domain-like"/>
    <property type="match status" value="2"/>
</dbReference>
<dbReference type="Gene3D" id="1.20.140.10">
    <property type="entry name" value="Butyryl-CoA Dehydrogenase, subunit A, domain 3"/>
    <property type="match status" value="2"/>
</dbReference>
<evidence type="ECO:0000256" key="5">
    <source>
        <dbReference type="ARBA" id="ARBA00023002"/>
    </source>
</evidence>
<name>A0A9W6RAS4_9PSEU</name>
<dbReference type="GO" id="GO:0016627">
    <property type="term" value="F:oxidoreductase activity, acting on the CH-CH group of donors"/>
    <property type="evidence" value="ECO:0007669"/>
    <property type="project" value="InterPro"/>
</dbReference>
<feature type="domain" description="Acyl-CoA oxidase/dehydrogenase middle" evidence="7">
    <location>
        <begin position="470"/>
        <end position="564"/>
    </location>
</feature>
<dbReference type="InterPro" id="IPR013786">
    <property type="entry name" value="AcylCoA_DH/ox_N"/>
</dbReference>
<dbReference type="InterPro" id="IPR036250">
    <property type="entry name" value="AcylCo_DH-like_C"/>
</dbReference>
<dbReference type="AlphaFoldDB" id="A0A9W6RAS4"/>
<feature type="domain" description="Acyl-CoA dehydrogenase/oxidase N-terminal" evidence="8">
    <location>
        <begin position="393"/>
        <end position="465"/>
    </location>
</feature>
<sequence>MAAFAANVAPISETRAHLADHATGNRPEHWDALLRQGLHCVHLPEDCGGGGAGILELAVVAEQLGKALLPGPFLPTVLTSAVVEAGYAGQDLDALGRELLTAWCAGATGALAGGGDFTAQPSGDGWVVDGCSRPVLGLPGAELVVAEARDPDGRPVWFRLLPVGGVSTMDGVDLTRPVGRLELRGHRVAPEHVLPSPAPERVDLIVNALLAAEASGIMSWCLDTAVSYVKTRVQFGKPVGSFQAVQHKAAMMLVRAELAVGAAWDAARADTDAPGQQRLAAAQAALTAVAPAVDAALECITLLGGIGFTWEHDAHLYWRRAISIASAIGPVERWETRLGDAALAAERDFSLSTEDELPELRARVGAVLDEVREIPDDEDGGSGWAPARGGHRRARLAEAGLVAPHYPAPYGLDAGPVEQAVIGQEFARRGLVQPSMVVGDWVLPTLLKHGTPGQRERFVEDSLRGRIVWCQLFSEPGAGSDLASLTTRARRVPGGWSISGQKVWTSMAHEADWGACLARTDPEAPKHKGLSYFLVDMTASGVEVRPLRQATGRTEFNEVFLDDVFVPDECLVGEPGQGWRLAVTTLANERLHMGAMKLRYGAPDRIRQLLADETYLGSHDEALRVLGRNTAREMALSALNLRGALARMSDVDIGAGVSVLKVYHAIAEREGSREALRMLGPAGCVADSDAGHHLGLPAILLGGGTIEIQLNVIAQRVLGLPR</sequence>
<dbReference type="InterPro" id="IPR006091">
    <property type="entry name" value="Acyl-CoA_Oxase/DH_mid-dom"/>
</dbReference>
<keyword evidence="10" id="KW-1185">Reference proteome</keyword>
<comment type="caution">
    <text evidence="9">The sequence shown here is derived from an EMBL/GenBank/DDBJ whole genome shotgun (WGS) entry which is preliminary data.</text>
</comment>
<feature type="domain" description="Acyl-CoA dehydrogenase/oxidase C-terminal" evidence="6">
    <location>
        <begin position="576"/>
        <end position="718"/>
    </location>
</feature>
<evidence type="ECO:0000256" key="3">
    <source>
        <dbReference type="ARBA" id="ARBA00022630"/>
    </source>
</evidence>
<dbReference type="InterPro" id="IPR037069">
    <property type="entry name" value="AcylCoA_DH/ox_N_sf"/>
</dbReference>
<dbReference type="InterPro" id="IPR009100">
    <property type="entry name" value="AcylCoA_DH/oxidase_NM_dom_sf"/>
</dbReference>
<dbReference type="EMBL" id="BSTI01000034">
    <property type="protein sequence ID" value="GLY71325.1"/>
    <property type="molecule type" value="Genomic_DNA"/>
</dbReference>
<reference evidence="9" key="1">
    <citation type="submission" date="2023-03" db="EMBL/GenBank/DDBJ databases">
        <title>Amycolatopsis taiwanensis NBRC 103393.</title>
        <authorList>
            <person name="Ichikawa N."/>
            <person name="Sato H."/>
            <person name="Tonouchi N."/>
        </authorList>
    </citation>
    <scope>NUCLEOTIDE SEQUENCE</scope>
    <source>
        <strain evidence="9">NBRC 103393</strain>
    </source>
</reference>
<evidence type="ECO:0000256" key="2">
    <source>
        <dbReference type="ARBA" id="ARBA00009347"/>
    </source>
</evidence>
<dbReference type="InterPro" id="IPR046373">
    <property type="entry name" value="Acyl-CoA_Oxase/DH_mid-dom_sf"/>
</dbReference>
<dbReference type="InterPro" id="IPR009075">
    <property type="entry name" value="AcylCo_DH/oxidase_C"/>
</dbReference>
<dbReference type="Pfam" id="PF00441">
    <property type="entry name" value="Acyl-CoA_dh_1"/>
    <property type="match status" value="2"/>
</dbReference>
<evidence type="ECO:0000256" key="4">
    <source>
        <dbReference type="ARBA" id="ARBA00022827"/>
    </source>
</evidence>
<keyword evidence="3" id="KW-0285">Flavoprotein</keyword>
<dbReference type="Proteomes" id="UP001165136">
    <property type="component" value="Unassembled WGS sequence"/>
</dbReference>
<feature type="domain" description="Acyl-CoA dehydrogenase/oxidase C-terminal" evidence="6">
    <location>
        <begin position="209"/>
        <end position="325"/>
    </location>
</feature>
<dbReference type="PANTHER" id="PTHR43292:SF4">
    <property type="entry name" value="ACYL-COA DEHYDROGENASE FADE34"/>
    <property type="match status" value="1"/>
</dbReference>
<evidence type="ECO:0000259" key="7">
    <source>
        <dbReference type="Pfam" id="PF02770"/>
    </source>
</evidence>